<dbReference type="RefSeq" id="WP_158305547.1">
    <property type="nucleotide sequence ID" value="NZ_CP117835.1"/>
</dbReference>
<feature type="compositionally biased region" description="Polar residues" evidence="1">
    <location>
        <begin position="37"/>
        <end position="50"/>
    </location>
</feature>
<evidence type="ECO:0000256" key="1">
    <source>
        <dbReference type="SAM" id="MobiDB-lite"/>
    </source>
</evidence>
<dbReference type="Proteomes" id="UP001285636">
    <property type="component" value="Unassembled WGS sequence"/>
</dbReference>
<dbReference type="EMBL" id="JAWJAY010000004">
    <property type="protein sequence ID" value="MDV2886577.1"/>
    <property type="molecule type" value="Genomic_DNA"/>
</dbReference>
<reference evidence="2" key="1">
    <citation type="submission" date="2023-10" db="EMBL/GenBank/DDBJ databases">
        <title>Screening of Alkalihalophilus pseudofirmusBZ-TG-HK211 and Its Alleviation of Salt Stress on Rapeseed Growth.</title>
        <authorList>
            <person name="Zhao B."/>
            <person name="Guo T."/>
        </authorList>
    </citation>
    <scope>NUCLEOTIDE SEQUENCE</scope>
    <source>
        <strain evidence="2">BZ-TG-HK211</strain>
    </source>
</reference>
<protein>
    <submittedName>
        <fullName evidence="2">Uncharacterized protein</fullName>
    </submittedName>
</protein>
<sequence>MRRSPPLLSKRQVSDMSQKKKPKANAHHSGHKHANNHKTSSSANKQNGYH</sequence>
<feature type="region of interest" description="Disordered" evidence="1">
    <location>
        <begin position="1"/>
        <end position="50"/>
    </location>
</feature>
<dbReference type="AlphaFoldDB" id="A0AAJ2U4D8"/>
<evidence type="ECO:0000313" key="2">
    <source>
        <dbReference type="EMBL" id="MDV2886577.1"/>
    </source>
</evidence>
<comment type="caution">
    <text evidence="2">The sequence shown here is derived from an EMBL/GenBank/DDBJ whole genome shotgun (WGS) entry which is preliminary data.</text>
</comment>
<evidence type="ECO:0000313" key="3">
    <source>
        <dbReference type="Proteomes" id="UP001285636"/>
    </source>
</evidence>
<organism evidence="2 3">
    <name type="scientific">Alkalihalophilus pseudofirmus</name>
    <name type="common">Bacillus pseudofirmus</name>
    <dbReference type="NCBI Taxonomy" id="79885"/>
    <lineage>
        <taxon>Bacteria</taxon>
        <taxon>Bacillati</taxon>
        <taxon>Bacillota</taxon>
        <taxon>Bacilli</taxon>
        <taxon>Bacillales</taxon>
        <taxon>Bacillaceae</taxon>
        <taxon>Alkalihalophilus</taxon>
    </lineage>
</organism>
<proteinExistence type="predicted"/>
<feature type="compositionally biased region" description="Basic residues" evidence="1">
    <location>
        <begin position="19"/>
        <end position="36"/>
    </location>
</feature>
<name>A0AAJ2U4D8_ALKPS</name>
<gene>
    <name evidence="2" type="ORF">RYX45_15405</name>
</gene>
<accession>A0AAJ2U4D8</accession>